<comment type="similarity">
    <text evidence="1">Belongs to the GSP E family.</text>
</comment>
<sequence>MSNNIHLMPDEPTRFTPLFMDRMLEHTERLNASDITIQTGEPIYAEVYGKLLRITNRRLSNTELGDLINAIYGPNATTQLLSGKDIDTHYEFRPNRGVRYRYRVNGTACLVEGHDAIQITLRTIPTTPPRLESMHLPENVLQAIAPQEGIVFITGATGSGKSTLLASIIRQLIEFEDSHRKVLTYESPIEFVYDEIETISSVVSQSEIPRHLPSFADGVRNALRRKPRLIMVGECRDAETISAALEAALTGHPVYTTLHTSGVAETMRRLVTSFSGEERLGRTIDILETIRLCIWQKLVPTVDDKRVALREYLVFDEEVRDILLEGDPNDVTSATRKLVRQKGQLMTWDAKAKFEQGIISERVYKLIIAGAKEYQQ</sequence>
<dbReference type="NCBIfam" id="TIGR02524">
    <property type="entry name" value="dot_icm_DotB"/>
    <property type="match status" value="1"/>
</dbReference>
<evidence type="ECO:0000256" key="1">
    <source>
        <dbReference type="ARBA" id="ARBA00006611"/>
    </source>
</evidence>
<organism evidence="3 4">
    <name type="scientific">Legionella sainthelensi</name>
    <dbReference type="NCBI Taxonomy" id="28087"/>
    <lineage>
        <taxon>Bacteria</taxon>
        <taxon>Pseudomonadati</taxon>
        <taxon>Pseudomonadota</taxon>
        <taxon>Gammaproteobacteria</taxon>
        <taxon>Legionellales</taxon>
        <taxon>Legionellaceae</taxon>
        <taxon>Legionella</taxon>
    </lineage>
</organism>
<dbReference type="PANTHER" id="PTHR30486:SF6">
    <property type="entry name" value="TYPE IV PILUS RETRACTATION ATPASE PILT"/>
    <property type="match status" value="1"/>
</dbReference>
<dbReference type="InterPro" id="IPR027417">
    <property type="entry name" value="P-loop_NTPase"/>
</dbReference>
<dbReference type="InterPro" id="IPR013363">
    <property type="entry name" value="Dot_Icm_DotB"/>
</dbReference>
<protein>
    <submittedName>
        <fullName evidence="3">DotB</fullName>
    </submittedName>
</protein>
<evidence type="ECO:0000313" key="3">
    <source>
        <dbReference type="EMBL" id="KTD58492.1"/>
    </source>
</evidence>
<proteinExistence type="inferred from homology"/>
<dbReference type="PATRIC" id="fig|28087.4.peg.1165"/>
<dbReference type="PANTHER" id="PTHR30486">
    <property type="entry name" value="TWITCHING MOTILITY PROTEIN PILT"/>
    <property type="match status" value="1"/>
</dbReference>
<evidence type="ECO:0000313" key="4">
    <source>
        <dbReference type="Proteomes" id="UP000054621"/>
    </source>
</evidence>
<dbReference type="SUPFAM" id="SSF52540">
    <property type="entry name" value="P-loop containing nucleoside triphosphate hydrolases"/>
    <property type="match status" value="1"/>
</dbReference>
<feature type="domain" description="Bacterial type II secretion system protein E" evidence="2">
    <location>
        <begin position="138"/>
        <end position="303"/>
    </location>
</feature>
<dbReference type="eggNOG" id="COG2805">
    <property type="taxonomic scope" value="Bacteria"/>
</dbReference>
<dbReference type="AlphaFoldDB" id="A0A0W0YNK5"/>
<dbReference type="CDD" id="cd19516">
    <property type="entry name" value="DotB_TraJ"/>
    <property type="match status" value="1"/>
</dbReference>
<reference evidence="3 4" key="1">
    <citation type="submission" date="2015-11" db="EMBL/GenBank/DDBJ databases">
        <title>Genomic analysis of 38 Legionella species identifies large and diverse effector repertoires.</title>
        <authorList>
            <person name="Burstein D."/>
            <person name="Amaro F."/>
            <person name="Zusman T."/>
            <person name="Lifshitz Z."/>
            <person name="Cohen O."/>
            <person name="Gilbert J.A."/>
            <person name="Pupko T."/>
            <person name="Shuman H.A."/>
            <person name="Segal G."/>
        </authorList>
    </citation>
    <scope>NUCLEOTIDE SEQUENCE [LARGE SCALE GENOMIC DNA]</scope>
    <source>
        <strain evidence="3 4">Mt.St.Helens-4</strain>
    </source>
</reference>
<dbReference type="Gene3D" id="3.30.450.90">
    <property type="match status" value="1"/>
</dbReference>
<dbReference type="OrthoDB" id="6189814at2"/>
<dbReference type="Gene3D" id="3.40.50.300">
    <property type="entry name" value="P-loop containing nucleotide triphosphate hydrolases"/>
    <property type="match status" value="1"/>
</dbReference>
<accession>A0A0W0YNK5</accession>
<name>A0A0W0YNK5_9GAMM</name>
<dbReference type="RefSeq" id="WP_027270901.1">
    <property type="nucleotide sequence ID" value="NZ_CAAAJE010000011.1"/>
</dbReference>
<dbReference type="InterPro" id="IPR001482">
    <property type="entry name" value="T2SS/T4SS_dom"/>
</dbReference>
<gene>
    <name evidence="3" type="ORF">Lsai_1099</name>
</gene>
<dbReference type="Pfam" id="PF00437">
    <property type="entry name" value="T2SSE"/>
    <property type="match status" value="1"/>
</dbReference>
<dbReference type="Proteomes" id="UP000054621">
    <property type="component" value="Unassembled WGS sequence"/>
</dbReference>
<dbReference type="STRING" id="28087.Lsai_1099"/>
<dbReference type="InterPro" id="IPR050921">
    <property type="entry name" value="T4SS_GSP_E_ATPase"/>
</dbReference>
<comment type="caution">
    <text evidence="3">The sequence shown here is derived from an EMBL/GenBank/DDBJ whole genome shotgun (WGS) entry which is preliminary data.</text>
</comment>
<dbReference type="EMBL" id="LNYV01000013">
    <property type="protein sequence ID" value="KTD58492.1"/>
    <property type="molecule type" value="Genomic_DNA"/>
</dbReference>
<dbReference type="GO" id="GO:0016887">
    <property type="term" value="F:ATP hydrolysis activity"/>
    <property type="evidence" value="ECO:0007669"/>
    <property type="project" value="InterPro"/>
</dbReference>
<evidence type="ECO:0000259" key="2">
    <source>
        <dbReference type="Pfam" id="PF00437"/>
    </source>
</evidence>